<evidence type="ECO:0000256" key="3">
    <source>
        <dbReference type="ARBA" id="ARBA00022692"/>
    </source>
</evidence>
<comment type="subcellular location">
    <subcellularLocation>
        <location evidence="1">Membrane</location>
        <topology evidence="1">Single-pass membrane protein</topology>
    </subcellularLocation>
</comment>
<name>Q7U949_PARMW</name>
<evidence type="ECO:0000313" key="11">
    <source>
        <dbReference type="Proteomes" id="UP000001422"/>
    </source>
</evidence>
<dbReference type="Pfam" id="PF25973">
    <property type="entry name" value="BSH_CzcB"/>
    <property type="match status" value="1"/>
</dbReference>
<keyword evidence="5 7" id="KW-0472">Membrane</keyword>
<dbReference type="Gene3D" id="2.40.50.100">
    <property type="match status" value="1"/>
</dbReference>
<keyword evidence="4 7" id="KW-1133">Transmembrane helix</keyword>
<evidence type="ECO:0000256" key="5">
    <source>
        <dbReference type="ARBA" id="ARBA00023136"/>
    </source>
</evidence>
<dbReference type="GO" id="GO:0016020">
    <property type="term" value="C:membrane"/>
    <property type="evidence" value="ECO:0007669"/>
    <property type="project" value="UniProtKB-SubCell"/>
</dbReference>
<feature type="coiled-coil region" evidence="6">
    <location>
        <begin position="193"/>
        <end position="263"/>
    </location>
</feature>
<dbReference type="InterPro" id="IPR058982">
    <property type="entry name" value="Beta-barrel_AprE"/>
</dbReference>
<gene>
    <name evidence="10" type="ordered locus">SYNW0410</name>
</gene>
<comment type="similarity">
    <text evidence="2">Belongs to the membrane fusion protein (MFP) (TC 8.A.1) family.</text>
</comment>
<dbReference type="Pfam" id="PF26002">
    <property type="entry name" value="Beta-barrel_AprE"/>
    <property type="match status" value="1"/>
</dbReference>
<evidence type="ECO:0000313" key="10">
    <source>
        <dbReference type="EMBL" id="CAE06925.1"/>
    </source>
</evidence>
<feature type="domain" description="CzcB-like barrel-sandwich hybrid" evidence="8">
    <location>
        <begin position="60"/>
        <end position="285"/>
    </location>
</feature>
<dbReference type="EMBL" id="BX569690">
    <property type="protein sequence ID" value="CAE06925.1"/>
    <property type="molecule type" value="Genomic_DNA"/>
</dbReference>
<evidence type="ECO:0000259" key="9">
    <source>
        <dbReference type="Pfam" id="PF26002"/>
    </source>
</evidence>
<dbReference type="STRING" id="84588.SYNW0410"/>
<keyword evidence="3 7" id="KW-0812">Transmembrane</keyword>
<dbReference type="PRINTS" id="PR01490">
    <property type="entry name" value="RTXTOXIND"/>
</dbReference>
<dbReference type="KEGG" id="syw:SYNW0410"/>
<dbReference type="PANTHER" id="PTHR30386">
    <property type="entry name" value="MEMBRANE FUSION SUBUNIT OF EMRAB-TOLC MULTIDRUG EFFLUX PUMP"/>
    <property type="match status" value="1"/>
</dbReference>
<dbReference type="eggNOG" id="COG1566">
    <property type="taxonomic scope" value="Bacteria"/>
</dbReference>
<dbReference type="AlphaFoldDB" id="Q7U949"/>
<evidence type="ECO:0000256" key="6">
    <source>
        <dbReference type="SAM" id="Coils"/>
    </source>
</evidence>
<dbReference type="Proteomes" id="UP000001422">
    <property type="component" value="Chromosome"/>
</dbReference>
<dbReference type="Gene3D" id="2.40.30.170">
    <property type="match status" value="1"/>
</dbReference>
<keyword evidence="11" id="KW-1185">Reference proteome</keyword>
<evidence type="ECO:0000259" key="8">
    <source>
        <dbReference type="Pfam" id="PF25973"/>
    </source>
</evidence>
<dbReference type="PANTHER" id="PTHR30386:SF26">
    <property type="entry name" value="TRANSPORT PROTEIN COMB"/>
    <property type="match status" value="1"/>
</dbReference>
<dbReference type="InterPro" id="IPR050739">
    <property type="entry name" value="MFP"/>
</dbReference>
<proteinExistence type="inferred from homology"/>
<reference evidence="10 11" key="1">
    <citation type="journal article" date="2003" name="Nature">
        <title>The genome of a motile marine Synechococcus.</title>
        <authorList>
            <person name="Palenik B."/>
            <person name="Brahamsha B."/>
            <person name="Larimer F."/>
            <person name="Land M."/>
            <person name="Hauser L."/>
            <person name="Chain P."/>
            <person name="Lamerdin J."/>
            <person name="Regala W."/>
            <person name="Allen E.A."/>
            <person name="McCarren J."/>
            <person name="Paulsen I."/>
            <person name="Dufresne A."/>
            <person name="Partensky F."/>
            <person name="Webb E."/>
            <person name="Waterbury J."/>
        </authorList>
    </citation>
    <scope>NUCLEOTIDE SEQUENCE [LARGE SCALE GENOMIC DNA]</scope>
    <source>
        <strain evidence="10 11">WH8102</strain>
    </source>
</reference>
<keyword evidence="6" id="KW-0175">Coiled coil</keyword>
<evidence type="ECO:0000256" key="4">
    <source>
        <dbReference type="ARBA" id="ARBA00022989"/>
    </source>
</evidence>
<dbReference type="RefSeq" id="WP_011127284.1">
    <property type="nucleotide sequence ID" value="NC_005070.1"/>
</dbReference>
<evidence type="ECO:0000256" key="2">
    <source>
        <dbReference type="ARBA" id="ARBA00009477"/>
    </source>
</evidence>
<dbReference type="HOGENOM" id="CLU_023976_0_0_3"/>
<evidence type="ECO:0000256" key="1">
    <source>
        <dbReference type="ARBA" id="ARBA00004167"/>
    </source>
</evidence>
<evidence type="ECO:0000256" key="7">
    <source>
        <dbReference type="SAM" id="Phobius"/>
    </source>
</evidence>
<accession>Q7U949</accession>
<sequence length="420" mass="46647">MENKPWSFNQPVLLRKTRRNSSVLVWTLVGTTTFATLWAFLAPLPETVAVQGKLQPTQAIQDVEAALPGVVDSVLVQEGQAVKAGDLLLRFDPRETKAQLNAARIQREALHNKIIINRVLLGERPEEDLTPNQLNLLQQLREQRSGVRTAQREAEQRTRVRIAGLQRSLVTAETIAESYQLLLEDGATSELQALSARSNVDDLSTELDALQRELASLTANHRAANAGSMAVMRSEIEQNLRSIAELDRKIRAADVRLSRIELRASIDAVVFDITVSAGSVIDPNTEPKPLLKLVPQNDLQAKVFIPNDAIGFVGTNQRADISLNAFKASDFAYLPATVERVGSDALTPDEQRRELGQEAQGLYFPAVLKLQRQSLQLGQRSVPLQPGMSLTADIHLRDRRFISAITDLLDDKRRGLERMR</sequence>
<feature type="transmembrane region" description="Helical" evidence="7">
    <location>
        <begin position="21"/>
        <end position="41"/>
    </location>
</feature>
<feature type="domain" description="AprE-like beta-barrel" evidence="9">
    <location>
        <begin position="301"/>
        <end position="395"/>
    </location>
</feature>
<organism evidence="10 11">
    <name type="scientific">Parasynechococcus marenigrum (strain WH8102)</name>
    <dbReference type="NCBI Taxonomy" id="84588"/>
    <lineage>
        <taxon>Bacteria</taxon>
        <taxon>Bacillati</taxon>
        <taxon>Cyanobacteriota</taxon>
        <taxon>Cyanophyceae</taxon>
        <taxon>Synechococcales</taxon>
        <taxon>Prochlorococcaceae</taxon>
        <taxon>Parasynechococcus</taxon>
        <taxon>Parasynechococcus marenigrum</taxon>
    </lineage>
</organism>
<protein>
    <submittedName>
        <fullName evidence="10">Possible effux transporter</fullName>
    </submittedName>
</protein>
<dbReference type="InterPro" id="IPR058647">
    <property type="entry name" value="BSH_CzcB-like"/>
</dbReference>
<dbReference type="SUPFAM" id="SSF111369">
    <property type="entry name" value="HlyD-like secretion proteins"/>
    <property type="match status" value="1"/>
</dbReference>